<keyword evidence="5" id="KW-1185">Reference proteome</keyword>
<evidence type="ECO:0000313" key="5">
    <source>
        <dbReference type="Proteomes" id="UP001151760"/>
    </source>
</evidence>
<proteinExistence type="predicted"/>
<gene>
    <name evidence="4" type="ORF">Tco_1055469</name>
</gene>
<dbReference type="InterPro" id="IPR043502">
    <property type="entry name" value="DNA/RNA_pol_sf"/>
</dbReference>
<evidence type="ECO:0000313" key="4">
    <source>
        <dbReference type="EMBL" id="GJT81127.1"/>
    </source>
</evidence>
<evidence type="ECO:0000256" key="1">
    <source>
        <dbReference type="SAM" id="MobiDB-lite"/>
    </source>
</evidence>
<feature type="compositionally biased region" description="Basic and acidic residues" evidence="1">
    <location>
        <begin position="34"/>
        <end position="51"/>
    </location>
</feature>
<dbReference type="CDD" id="cd01650">
    <property type="entry name" value="RT_nLTR_like"/>
    <property type="match status" value="1"/>
</dbReference>
<sequence length="942" mass="107898">MENGAYMFYGYSMNNALGHTIPVYLGDLIGSGYHQKDRKPSQNDKTEHGMEKTVQNQGQSPKMPKSESILKNTIECNLYPSDGPGKPNISKLKLLKKPLRKLKFAQGDLAKKVVESRHELERVQAMMVDDSHNFVLWNKEFECLKVYKDAMRDEESMLKQRAKVSWLSEGDTNTKFFHKTVKGKLNRNRIENVEDMDGLMFSGQHVGDHFMNNFHSDLSKLGENKSVFFAMNDDKAPRTDGFSSKFFKASWSVIGDEVCTAIGDFLKNGHLLKEVNATIIVLMPKSQTPQKVSNIRPISCCNVLYKAITMIIADKIKGFLGMLVDESQNAFILSRQISDNVLLTQELMRNYHRNRGPSKVAFKIDIHKAYDSVEWDFMKQCLIHFGFHKKMIDWVMNCLSSPSFSINVNGYSHGFFKGMRGLRQGDPLSPYLFTLVMEVFSLMVKRKIEDDGGFKYHWRCDRLKLTHLSFADDLMVFSRADVHSVTILSKALMEFSGVSGLVPNLDKSSVFFGNVSEHVKVAILNVLPFAVGNLPVRYLGLPLLSSRLFKHHCGGLIDNVKKRLINWKNKALSFAGRLQLIKSVVSSIQVYWASTFILPKAVNAEIEQLMRGFLWSHGELRRGHAKVKWKDVCSMKNQGGLGIKSLNIWNISLIAKHIWNVVSKKDSLWVKWVNAYRLIDRSSNVRNFWDIPVLNDSSWGWRKLLQCRDVLREHFVCRIGDGSQTSVWYDNWLSLGPLSKFISNRMIYEAGFSLDCKDRRDRVLWRSNDGNVGNFSVSAVWSDLSESKPKVPWTGLRFGKDIMILSVLFVGFMTISSLIAVFLEIWHQFRDLVKLDSAPNALSILIPYIAGRPINRSIWIILQRLVIGALVYIVWQERNLRRFQMKCRSVKDFCMIIKDVMRFRLLSLKIRSSRQVTEAAELWNLGVEDGNEGRKFGFCMNG</sequence>
<keyword evidence="4" id="KW-0548">Nucleotidyltransferase</keyword>
<keyword evidence="4" id="KW-0808">Transferase</keyword>
<feature type="transmembrane region" description="Helical" evidence="2">
    <location>
        <begin position="802"/>
        <end position="823"/>
    </location>
</feature>
<dbReference type="GO" id="GO:0003964">
    <property type="term" value="F:RNA-directed DNA polymerase activity"/>
    <property type="evidence" value="ECO:0007669"/>
    <property type="project" value="UniProtKB-KW"/>
</dbReference>
<dbReference type="SUPFAM" id="SSF56672">
    <property type="entry name" value="DNA/RNA polymerases"/>
    <property type="match status" value="1"/>
</dbReference>
<feature type="transmembrane region" description="Helical" evidence="2">
    <location>
        <begin position="857"/>
        <end position="875"/>
    </location>
</feature>
<dbReference type="Pfam" id="PF00078">
    <property type="entry name" value="RVT_1"/>
    <property type="match status" value="1"/>
</dbReference>
<keyword evidence="2" id="KW-0472">Membrane</keyword>
<dbReference type="PANTHER" id="PTHR33116:SF84">
    <property type="entry name" value="RNA-DIRECTED DNA POLYMERASE"/>
    <property type="match status" value="1"/>
</dbReference>
<organism evidence="4 5">
    <name type="scientific">Tanacetum coccineum</name>
    <dbReference type="NCBI Taxonomy" id="301880"/>
    <lineage>
        <taxon>Eukaryota</taxon>
        <taxon>Viridiplantae</taxon>
        <taxon>Streptophyta</taxon>
        <taxon>Embryophyta</taxon>
        <taxon>Tracheophyta</taxon>
        <taxon>Spermatophyta</taxon>
        <taxon>Magnoliopsida</taxon>
        <taxon>eudicotyledons</taxon>
        <taxon>Gunneridae</taxon>
        <taxon>Pentapetalae</taxon>
        <taxon>asterids</taxon>
        <taxon>campanulids</taxon>
        <taxon>Asterales</taxon>
        <taxon>Asteraceae</taxon>
        <taxon>Asteroideae</taxon>
        <taxon>Anthemideae</taxon>
        <taxon>Anthemidinae</taxon>
        <taxon>Tanacetum</taxon>
    </lineage>
</organism>
<reference evidence="4" key="2">
    <citation type="submission" date="2022-01" db="EMBL/GenBank/DDBJ databases">
        <authorList>
            <person name="Yamashiro T."/>
            <person name="Shiraishi A."/>
            <person name="Satake H."/>
            <person name="Nakayama K."/>
        </authorList>
    </citation>
    <scope>NUCLEOTIDE SEQUENCE</scope>
</reference>
<dbReference type="EMBL" id="BQNB010019055">
    <property type="protein sequence ID" value="GJT81127.1"/>
    <property type="molecule type" value="Genomic_DNA"/>
</dbReference>
<dbReference type="PROSITE" id="PS50878">
    <property type="entry name" value="RT_POL"/>
    <property type="match status" value="1"/>
</dbReference>
<reference evidence="4" key="1">
    <citation type="journal article" date="2022" name="Int. J. Mol. Sci.">
        <title>Draft Genome of Tanacetum Coccineum: Genomic Comparison of Closely Related Tanacetum-Family Plants.</title>
        <authorList>
            <person name="Yamashiro T."/>
            <person name="Shiraishi A."/>
            <person name="Nakayama K."/>
            <person name="Satake H."/>
        </authorList>
    </citation>
    <scope>NUCLEOTIDE SEQUENCE</scope>
</reference>
<feature type="domain" description="Reverse transcriptase" evidence="3">
    <location>
        <begin position="264"/>
        <end position="543"/>
    </location>
</feature>
<evidence type="ECO:0000256" key="2">
    <source>
        <dbReference type="SAM" id="Phobius"/>
    </source>
</evidence>
<dbReference type="PANTHER" id="PTHR33116">
    <property type="entry name" value="REVERSE TRANSCRIPTASE ZINC-BINDING DOMAIN-CONTAINING PROTEIN-RELATED-RELATED"/>
    <property type="match status" value="1"/>
</dbReference>
<feature type="region of interest" description="Disordered" evidence="1">
    <location>
        <begin position="34"/>
        <end position="65"/>
    </location>
</feature>
<evidence type="ECO:0000259" key="3">
    <source>
        <dbReference type="PROSITE" id="PS50878"/>
    </source>
</evidence>
<protein>
    <submittedName>
        <fullName evidence="4">RNA-directed DNA polymerase, eukaryota, reverse transcriptase zinc-binding domain protein</fullName>
    </submittedName>
</protein>
<dbReference type="InterPro" id="IPR000477">
    <property type="entry name" value="RT_dom"/>
</dbReference>
<dbReference type="Proteomes" id="UP001151760">
    <property type="component" value="Unassembled WGS sequence"/>
</dbReference>
<name>A0ABQ5H1R9_9ASTR</name>
<keyword evidence="2" id="KW-1133">Transmembrane helix</keyword>
<keyword evidence="4" id="KW-0695">RNA-directed DNA polymerase</keyword>
<comment type="caution">
    <text evidence="4">The sequence shown here is derived from an EMBL/GenBank/DDBJ whole genome shotgun (WGS) entry which is preliminary data.</text>
</comment>
<accession>A0ABQ5H1R9</accession>
<keyword evidence="2" id="KW-0812">Transmembrane</keyword>